<dbReference type="Proteomes" id="UP000006765">
    <property type="component" value="Unassembled WGS sequence"/>
</dbReference>
<dbReference type="EMBL" id="AMGO01000049">
    <property type="protein sequence ID" value="EKE43707.1"/>
    <property type="molecule type" value="Genomic_DNA"/>
</dbReference>
<feature type="region of interest" description="Disordered" evidence="1">
    <location>
        <begin position="504"/>
        <end position="523"/>
    </location>
</feature>
<reference evidence="2 3" key="1">
    <citation type="journal article" date="2012" name="J. Bacteriol.">
        <title>Draft Genome Sequence of Oceaniovalibus guishaninsula JLT2003T.</title>
        <authorList>
            <person name="Tang K."/>
            <person name="Liu K."/>
            <person name="Jiao N."/>
        </authorList>
    </citation>
    <scope>NUCLEOTIDE SEQUENCE [LARGE SCALE GENOMIC DNA]</scope>
    <source>
        <strain evidence="2 3">JLT2003</strain>
    </source>
</reference>
<comment type="caution">
    <text evidence="2">The sequence shown here is derived from an EMBL/GenBank/DDBJ whole genome shotgun (WGS) entry which is preliminary data.</text>
</comment>
<protein>
    <recommendedName>
        <fullName evidence="4">Mobilization relaxase</fullName>
    </recommendedName>
</protein>
<dbReference type="STRING" id="1231392.OCGS_2192"/>
<gene>
    <name evidence="2" type="ORF">OCGS_2192</name>
</gene>
<organism evidence="2 3">
    <name type="scientific">Oceaniovalibus guishaninsula JLT2003</name>
    <dbReference type="NCBI Taxonomy" id="1231392"/>
    <lineage>
        <taxon>Bacteria</taxon>
        <taxon>Pseudomonadati</taxon>
        <taxon>Pseudomonadota</taxon>
        <taxon>Alphaproteobacteria</taxon>
        <taxon>Rhodobacterales</taxon>
        <taxon>Roseobacteraceae</taxon>
        <taxon>Oceaniovalibus</taxon>
    </lineage>
</organism>
<evidence type="ECO:0000313" key="3">
    <source>
        <dbReference type="Proteomes" id="UP000006765"/>
    </source>
</evidence>
<feature type="compositionally biased region" description="Basic and acidic residues" evidence="1">
    <location>
        <begin position="338"/>
        <end position="370"/>
    </location>
</feature>
<evidence type="ECO:0000256" key="1">
    <source>
        <dbReference type="SAM" id="MobiDB-lite"/>
    </source>
</evidence>
<dbReference type="AlphaFoldDB" id="K2HAM2"/>
<evidence type="ECO:0008006" key="4">
    <source>
        <dbReference type="Google" id="ProtNLM"/>
    </source>
</evidence>
<dbReference type="PATRIC" id="fig|1231392.3.peg.2204"/>
<name>K2HAM2_9RHOB</name>
<dbReference type="RefSeq" id="WP_007427344.1">
    <property type="nucleotide sequence ID" value="NZ_AMGO01000049.1"/>
</dbReference>
<accession>K2HAM2</accession>
<sequence length="523" mass="58615">MLIKFMGGRGGGGPIAAYLVARDRPGREEAPPDVVRGDIAQTRELIDSLDRKWTYTTGVISFAREDAPSEAQQRAVMDDFERVAFAGMDPEQYDITWVRHSHTAGGRVELHFLTPRMELRTGKALNIAPPGWERTYAPLRDAWNHAEGWARPDDPDRARTVQFDRQMPERAQTREAVAAFLEGRILAGEIEDRAGIVRALEEAGFTVPRQGKDYITAADPDTEARFRLKGRIFERDWTRKTELDRAAAREDARGTAADRGVDLERAATARRELEQIVESRARRHREGYEHPAGRGAEPADRHRERTAALAALDRADLHRDRGSALRLAVAGDELGAVRSEDGADRTGLRPERAGAAERRGEGRDVPDRPGRAGVSRRAPRLTRGNLQRFALYRTTEGVKRDGQPDDIRARALGRVRELGRQLRGLGESLGRYGREAVEGVRTFLGADRDAETNASRAERSLGNLDRSVGRAGEANDHLDWASERLGTRTRELVQEKERIAELKRQEALDREQVARDRSRGYGR</sequence>
<keyword evidence="3" id="KW-1185">Reference proteome</keyword>
<dbReference type="eggNOG" id="ENOG502ZYSX">
    <property type="taxonomic scope" value="Bacteria"/>
</dbReference>
<evidence type="ECO:0000313" key="2">
    <source>
        <dbReference type="EMBL" id="EKE43707.1"/>
    </source>
</evidence>
<feature type="region of interest" description="Disordered" evidence="1">
    <location>
        <begin position="281"/>
        <end position="302"/>
    </location>
</feature>
<proteinExistence type="predicted"/>
<feature type="region of interest" description="Disordered" evidence="1">
    <location>
        <begin position="338"/>
        <end position="377"/>
    </location>
</feature>
<dbReference type="OrthoDB" id="5351104at2"/>